<accession>A0AAD9RHS4</accession>
<name>A0AAD9RHS4_9HYME</name>
<dbReference type="Proteomes" id="UP001258017">
    <property type="component" value="Unassembled WGS sequence"/>
</dbReference>
<reference evidence="2" key="2">
    <citation type="journal article" date="2023" name="Commun. Biol.">
        <title>Intrasexual cuticular hydrocarbon dimorphism in a wasp sheds light on hydrocarbon biosynthesis genes in Hymenoptera.</title>
        <authorList>
            <person name="Moris V.C."/>
            <person name="Podsiadlowski L."/>
            <person name="Martin S."/>
            <person name="Oeyen J.P."/>
            <person name="Donath A."/>
            <person name="Petersen M."/>
            <person name="Wilbrandt J."/>
            <person name="Misof B."/>
            <person name="Liedtke D."/>
            <person name="Thamm M."/>
            <person name="Scheiner R."/>
            <person name="Schmitt T."/>
            <person name="Niehuis O."/>
        </authorList>
    </citation>
    <scope>NUCLEOTIDE SEQUENCE</scope>
    <source>
        <strain evidence="2">GBR_01_08_01A</strain>
    </source>
</reference>
<sequence length="132" mass="15650">MNFSKDRNSILSQGKTTKSLWEEEDDKEKEEKDTGYHLCQQRLNEFDARKDEGRQEFVHEREDSRGVKMPERKDELIEPDDEIVNLDLDEPPPPEVVEYARRELGETDEVKCQSLQEFRDLIYGNYIEPKDA</sequence>
<feature type="region of interest" description="Disordered" evidence="1">
    <location>
        <begin position="50"/>
        <end position="72"/>
    </location>
</feature>
<gene>
    <name evidence="2" type="ORF">KPH14_012306</name>
</gene>
<dbReference type="InterPro" id="IPR036273">
    <property type="entry name" value="CRAL/TRIO_N_dom_sf"/>
</dbReference>
<dbReference type="AlphaFoldDB" id="A0AAD9RHS4"/>
<feature type="compositionally biased region" description="Polar residues" evidence="1">
    <location>
        <begin position="9"/>
        <end position="19"/>
    </location>
</feature>
<keyword evidence="3" id="KW-1185">Reference proteome</keyword>
<organism evidence="2 3">
    <name type="scientific">Odynerus spinipes</name>
    <dbReference type="NCBI Taxonomy" id="1348599"/>
    <lineage>
        <taxon>Eukaryota</taxon>
        <taxon>Metazoa</taxon>
        <taxon>Ecdysozoa</taxon>
        <taxon>Arthropoda</taxon>
        <taxon>Hexapoda</taxon>
        <taxon>Insecta</taxon>
        <taxon>Pterygota</taxon>
        <taxon>Neoptera</taxon>
        <taxon>Endopterygota</taxon>
        <taxon>Hymenoptera</taxon>
        <taxon>Apocrita</taxon>
        <taxon>Aculeata</taxon>
        <taxon>Vespoidea</taxon>
        <taxon>Vespidae</taxon>
        <taxon>Eumeninae</taxon>
        <taxon>Odynerus</taxon>
    </lineage>
</organism>
<protein>
    <submittedName>
        <fullName evidence="2">Uncharacterized protein</fullName>
    </submittedName>
</protein>
<comment type="caution">
    <text evidence="2">The sequence shown here is derived from an EMBL/GenBank/DDBJ whole genome shotgun (WGS) entry which is preliminary data.</text>
</comment>
<proteinExistence type="predicted"/>
<evidence type="ECO:0000313" key="2">
    <source>
        <dbReference type="EMBL" id="KAK2580017.1"/>
    </source>
</evidence>
<evidence type="ECO:0000256" key="1">
    <source>
        <dbReference type="SAM" id="MobiDB-lite"/>
    </source>
</evidence>
<reference evidence="2" key="1">
    <citation type="submission" date="2021-08" db="EMBL/GenBank/DDBJ databases">
        <authorList>
            <person name="Misof B."/>
            <person name="Oliver O."/>
            <person name="Podsiadlowski L."/>
            <person name="Donath A."/>
            <person name="Peters R."/>
            <person name="Mayer C."/>
            <person name="Rust J."/>
            <person name="Gunkel S."/>
            <person name="Lesny P."/>
            <person name="Martin S."/>
            <person name="Oeyen J.P."/>
            <person name="Petersen M."/>
            <person name="Panagiotis P."/>
            <person name="Wilbrandt J."/>
            <person name="Tanja T."/>
        </authorList>
    </citation>
    <scope>NUCLEOTIDE SEQUENCE</scope>
    <source>
        <strain evidence="2">GBR_01_08_01A</strain>
        <tissue evidence="2">Thorax + abdomen</tissue>
    </source>
</reference>
<dbReference type="EMBL" id="JAIFRP010000062">
    <property type="protein sequence ID" value="KAK2580017.1"/>
    <property type="molecule type" value="Genomic_DNA"/>
</dbReference>
<evidence type="ECO:0000313" key="3">
    <source>
        <dbReference type="Proteomes" id="UP001258017"/>
    </source>
</evidence>
<feature type="region of interest" description="Disordered" evidence="1">
    <location>
        <begin position="1"/>
        <end position="34"/>
    </location>
</feature>
<dbReference type="SUPFAM" id="SSF46938">
    <property type="entry name" value="CRAL/TRIO N-terminal domain"/>
    <property type="match status" value="1"/>
</dbReference>